<feature type="compositionally biased region" description="Basic and acidic residues" evidence="1">
    <location>
        <begin position="96"/>
        <end position="118"/>
    </location>
</feature>
<dbReference type="Pfam" id="PF19671">
    <property type="entry name" value="DUF6174"/>
    <property type="match status" value="1"/>
</dbReference>
<proteinExistence type="predicted"/>
<name>A0A2T0S890_9ACTN</name>
<sequence length="155" mass="16636">MRRLVPCALLSLLLGGCGEPGPSVMNEAPATWTVPDKYAFTLTSECGERALIGRFRVTVVGDKVTHAEGLDDSARRALLLRLADLVPTLRQLEKQAETARGEGADVVQVDREPSDAHPTRIVIDPSSAATDDEECYTIQDYTIGLAAEPSATASR</sequence>
<protein>
    <recommendedName>
        <fullName evidence="4">Lipoprotein</fullName>
    </recommendedName>
</protein>
<organism evidence="2 3">
    <name type="scientific">Pseudosporangium ferrugineum</name>
    <dbReference type="NCBI Taxonomy" id="439699"/>
    <lineage>
        <taxon>Bacteria</taxon>
        <taxon>Bacillati</taxon>
        <taxon>Actinomycetota</taxon>
        <taxon>Actinomycetes</taxon>
        <taxon>Micromonosporales</taxon>
        <taxon>Micromonosporaceae</taxon>
        <taxon>Pseudosporangium</taxon>
    </lineage>
</organism>
<evidence type="ECO:0008006" key="4">
    <source>
        <dbReference type="Google" id="ProtNLM"/>
    </source>
</evidence>
<dbReference type="InterPro" id="IPR046172">
    <property type="entry name" value="DUF6174"/>
</dbReference>
<keyword evidence="3" id="KW-1185">Reference proteome</keyword>
<comment type="caution">
    <text evidence="2">The sequence shown here is derived from an EMBL/GenBank/DDBJ whole genome shotgun (WGS) entry which is preliminary data.</text>
</comment>
<dbReference type="Proteomes" id="UP000239209">
    <property type="component" value="Unassembled WGS sequence"/>
</dbReference>
<reference evidence="2 3" key="1">
    <citation type="submission" date="2018-03" db="EMBL/GenBank/DDBJ databases">
        <title>Genomic Encyclopedia of Archaeal and Bacterial Type Strains, Phase II (KMG-II): from individual species to whole genera.</title>
        <authorList>
            <person name="Goeker M."/>
        </authorList>
    </citation>
    <scope>NUCLEOTIDE SEQUENCE [LARGE SCALE GENOMIC DNA]</scope>
    <source>
        <strain evidence="2 3">DSM 45348</strain>
    </source>
</reference>
<evidence type="ECO:0000256" key="1">
    <source>
        <dbReference type="SAM" id="MobiDB-lite"/>
    </source>
</evidence>
<feature type="region of interest" description="Disordered" evidence="1">
    <location>
        <begin position="96"/>
        <end position="128"/>
    </location>
</feature>
<dbReference type="EMBL" id="PVZG01000006">
    <property type="protein sequence ID" value="PRY29638.1"/>
    <property type="molecule type" value="Genomic_DNA"/>
</dbReference>
<dbReference type="PROSITE" id="PS51257">
    <property type="entry name" value="PROKAR_LIPOPROTEIN"/>
    <property type="match status" value="1"/>
</dbReference>
<evidence type="ECO:0000313" key="2">
    <source>
        <dbReference type="EMBL" id="PRY29638.1"/>
    </source>
</evidence>
<gene>
    <name evidence="2" type="ORF">CLV70_106360</name>
</gene>
<dbReference type="AlphaFoldDB" id="A0A2T0S890"/>
<accession>A0A2T0S890</accession>
<evidence type="ECO:0000313" key="3">
    <source>
        <dbReference type="Proteomes" id="UP000239209"/>
    </source>
</evidence>
<dbReference type="RefSeq" id="WP_211303776.1">
    <property type="nucleotide sequence ID" value="NZ_PVZG01000006.1"/>
</dbReference>